<name>A0AAJ0U163_9GAMM</name>
<comment type="subcellular location">
    <subcellularLocation>
        <location evidence="1 5">Bacterial flagellum basal body</location>
    </subcellularLocation>
</comment>
<dbReference type="PANTHER" id="PTHR34653:SF1">
    <property type="entry name" value="FLAGELLAR HOOK-BASAL BODY COMPLEX PROTEIN FLIE"/>
    <property type="match status" value="1"/>
</dbReference>
<dbReference type="GO" id="GO:0005198">
    <property type="term" value="F:structural molecule activity"/>
    <property type="evidence" value="ECO:0007669"/>
    <property type="project" value="UniProtKB-UniRule"/>
</dbReference>
<keyword evidence="6" id="KW-0282">Flagellum</keyword>
<dbReference type="GO" id="GO:0071973">
    <property type="term" value="P:bacterial-type flagellum-dependent cell motility"/>
    <property type="evidence" value="ECO:0007669"/>
    <property type="project" value="InterPro"/>
</dbReference>
<comment type="similarity">
    <text evidence="2 5">Belongs to the FliE family.</text>
</comment>
<comment type="caution">
    <text evidence="6">The sequence shown here is derived from an EMBL/GenBank/DDBJ whole genome shotgun (WGS) entry which is preliminary data.</text>
</comment>
<gene>
    <name evidence="5" type="primary">fliE</name>
    <name evidence="6" type="ORF">CKO40_01950</name>
</gene>
<keyword evidence="6" id="KW-0969">Cilium</keyword>
<dbReference type="PANTHER" id="PTHR34653">
    <property type="match status" value="1"/>
</dbReference>
<dbReference type="Pfam" id="PF02049">
    <property type="entry name" value="FliE"/>
    <property type="match status" value="1"/>
</dbReference>
<evidence type="ECO:0000256" key="5">
    <source>
        <dbReference type="HAMAP-Rule" id="MF_00724"/>
    </source>
</evidence>
<dbReference type="NCBIfam" id="TIGR00205">
    <property type="entry name" value="fliE"/>
    <property type="match status" value="1"/>
</dbReference>
<dbReference type="EMBL" id="NRSJ01000002">
    <property type="protein sequence ID" value="MBK1703346.1"/>
    <property type="molecule type" value="Genomic_DNA"/>
</dbReference>
<dbReference type="RefSeq" id="WP_200344227.1">
    <property type="nucleotide sequence ID" value="NZ_NRSJ01000002.1"/>
</dbReference>
<dbReference type="InterPro" id="IPR001624">
    <property type="entry name" value="FliE"/>
</dbReference>
<reference evidence="6" key="1">
    <citation type="submission" date="2017-08" db="EMBL/GenBank/DDBJ databases">
        <authorList>
            <person name="Imhoff J.F."/>
            <person name="Rahn T."/>
            <person name="Kuenzel S."/>
            <person name="Neulinger S.C."/>
        </authorList>
    </citation>
    <scope>NUCLEOTIDE SEQUENCE</scope>
    <source>
        <strain evidence="6">DSM 11080</strain>
    </source>
</reference>
<sequence>MSTAPALESALTAMRALAAEAGGGPRQATPLPGGAGGFAGELQAAIQRINTLKLEAADKAKAFQAGDPDISLNDLMIDMQKASVASQFGLQLRNRLVTAYRDVMNMQV</sequence>
<reference evidence="6" key="2">
    <citation type="journal article" date="2020" name="Microorganisms">
        <title>Osmotic Adaptation and Compatible Solute Biosynthesis of Phototrophic Bacteria as Revealed from Genome Analyses.</title>
        <authorList>
            <person name="Imhoff J.F."/>
            <person name="Rahn T."/>
            <person name="Kunzel S."/>
            <person name="Keller A."/>
            <person name="Neulinger S.C."/>
        </authorList>
    </citation>
    <scope>NUCLEOTIDE SEQUENCE</scope>
    <source>
        <strain evidence="6">DSM 11080</strain>
    </source>
</reference>
<evidence type="ECO:0000313" key="6">
    <source>
        <dbReference type="EMBL" id="MBK1703346.1"/>
    </source>
</evidence>
<accession>A0AAJ0U163</accession>
<dbReference type="HAMAP" id="MF_00724">
    <property type="entry name" value="FliE"/>
    <property type="match status" value="1"/>
</dbReference>
<dbReference type="Proteomes" id="UP001296776">
    <property type="component" value="Unassembled WGS sequence"/>
</dbReference>
<protein>
    <recommendedName>
        <fullName evidence="3 5">Flagellar hook-basal body complex protein FliE</fullName>
    </recommendedName>
</protein>
<evidence type="ECO:0000256" key="4">
    <source>
        <dbReference type="ARBA" id="ARBA00023143"/>
    </source>
</evidence>
<organism evidence="6 7">
    <name type="scientific">Halochromatium glycolicum</name>
    <dbReference type="NCBI Taxonomy" id="85075"/>
    <lineage>
        <taxon>Bacteria</taxon>
        <taxon>Pseudomonadati</taxon>
        <taxon>Pseudomonadota</taxon>
        <taxon>Gammaproteobacteria</taxon>
        <taxon>Chromatiales</taxon>
        <taxon>Chromatiaceae</taxon>
        <taxon>Halochromatium</taxon>
    </lineage>
</organism>
<dbReference type="GO" id="GO:0009425">
    <property type="term" value="C:bacterial-type flagellum basal body"/>
    <property type="evidence" value="ECO:0007669"/>
    <property type="project" value="UniProtKB-SubCell"/>
</dbReference>
<evidence type="ECO:0000313" key="7">
    <source>
        <dbReference type="Proteomes" id="UP001296776"/>
    </source>
</evidence>
<evidence type="ECO:0000256" key="2">
    <source>
        <dbReference type="ARBA" id="ARBA00009272"/>
    </source>
</evidence>
<proteinExistence type="inferred from homology"/>
<dbReference type="GO" id="GO:0003774">
    <property type="term" value="F:cytoskeletal motor activity"/>
    <property type="evidence" value="ECO:0007669"/>
    <property type="project" value="InterPro"/>
</dbReference>
<keyword evidence="7" id="KW-1185">Reference proteome</keyword>
<keyword evidence="6" id="KW-0966">Cell projection</keyword>
<keyword evidence="4 5" id="KW-0975">Bacterial flagellum</keyword>
<dbReference type="PRINTS" id="PR01006">
    <property type="entry name" value="FLGHOOKFLIE"/>
</dbReference>
<dbReference type="AlphaFoldDB" id="A0AAJ0U163"/>
<evidence type="ECO:0000256" key="3">
    <source>
        <dbReference type="ARBA" id="ARBA00018024"/>
    </source>
</evidence>
<evidence type="ECO:0000256" key="1">
    <source>
        <dbReference type="ARBA" id="ARBA00004117"/>
    </source>
</evidence>